<name>A0ABP9R185_9RHOO</name>
<accession>A0ABP9R185</accession>
<reference evidence="5" key="1">
    <citation type="journal article" date="2019" name="Int. J. Syst. Evol. Microbiol.">
        <title>The Global Catalogue of Microorganisms (GCM) 10K type strain sequencing project: providing services to taxonomists for standard genome sequencing and annotation.</title>
        <authorList>
            <consortium name="The Broad Institute Genomics Platform"/>
            <consortium name="The Broad Institute Genome Sequencing Center for Infectious Disease"/>
            <person name="Wu L."/>
            <person name="Ma J."/>
        </authorList>
    </citation>
    <scope>NUCLEOTIDE SEQUENCE [LARGE SCALE GENOMIC DNA]</scope>
    <source>
        <strain evidence="5">JCM 18715</strain>
    </source>
</reference>
<organism evidence="4 5">
    <name type="scientific">Viridibacterium curvum</name>
    <dbReference type="NCBI Taxonomy" id="1101404"/>
    <lineage>
        <taxon>Bacteria</taxon>
        <taxon>Pseudomonadati</taxon>
        <taxon>Pseudomonadota</taxon>
        <taxon>Betaproteobacteria</taxon>
        <taxon>Rhodocyclales</taxon>
        <taxon>Rhodocyclaceae</taxon>
        <taxon>Viridibacterium</taxon>
    </lineage>
</organism>
<dbReference type="InterPro" id="IPR006034">
    <property type="entry name" value="Asparaginase/glutaminase-like"/>
</dbReference>
<dbReference type="Proteomes" id="UP001500547">
    <property type="component" value="Unassembled WGS sequence"/>
</dbReference>
<dbReference type="Pfam" id="PF00710">
    <property type="entry name" value="Asparaginase"/>
    <property type="match status" value="1"/>
</dbReference>
<gene>
    <name evidence="4" type="primary">ansA</name>
    <name evidence="4" type="ORF">GCM10025770_33480</name>
</gene>
<dbReference type="PRINTS" id="PR00139">
    <property type="entry name" value="ASNGLNASE"/>
</dbReference>
<dbReference type="PANTHER" id="PTHR11707:SF28">
    <property type="entry name" value="60 KDA LYSOPHOSPHOLIPASE"/>
    <property type="match status" value="1"/>
</dbReference>
<dbReference type="Gene3D" id="3.40.50.1170">
    <property type="entry name" value="L-asparaginase, N-terminal domain"/>
    <property type="match status" value="1"/>
</dbReference>
<dbReference type="PIRSF" id="PIRSF001220">
    <property type="entry name" value="L-ASNase_gatD"/>
    <property type="match status" value="1"/>
</dbReference>
<dbReference type="EMBL" id="BAABLD010000017">
    <property type="protein sequence ID" value="GAA5170488.1"/>
    <property type="molecule type" value="Genomic_DNA"/>
</dbReference>
<dbReference type="SUPFAM" id="SSF53774">
    <property type="entry name" value="Glutaminase/Asparaginase"/>
    <property type="match status" value="1"/>
</dbReference>
<evidence type="ECO:0000256" key="1">
    <source>
        <dbReference type="PROSITE-ProRule" id="PRU10100"/>
    </source>
</evidence>
<sequence length="345" mass="35972">MSRVLVLYAGGTVGCAGVPLAPMAGADFAALLAGRGWLGPDDRFEALATPLDSASMQPADWLRIAGLLLEHWSDFDAFIVLHGTDTLAWTAAALSYLLAGQDKPVVLTGSQRPLVAEDSDAARNVADAIRVARSGRLHEVAVCFAGRILRGNRCSKRSAQQDDAFHSPRWRQLGAVYADTIDWQTGAGLPAPSTAFDPVRQQALLARIAAGAADVRVAMLTLHPGMPAELLHAVAQLPQARKGCVLQCFGAGNAPEEPAFVAALQDLAAASVAMLAITQAPHGEVRHSPYQSATALQAAGVVEGGDLGPEAAHAKLWLALALALQGAALRTYLTTDLAGELTGTD</sequence>
<feature type="active site" evidence="1">
    <location>
        <position position="84"/>
    </location>
</feature>
<feature type="domain" description="L-asparaginase N-terminal" evidence="2">
    <location>
        <begin position="3"/>
        <end position="185"/>
    </location>
</feature>
<feature type="domain" description="Asparaginase/glutaminase C-terminal" evidence="3">
    <location>
        <begin position="216"/>
        <end position="332"/>
    </location>
</feature>
<dbReference type="InterPro" id="IPR027473">
    <property type="entry name" value="L-asparaginase_C"/>
</dbReference>
<dbReference type="InterPro" id="IPR040919">
    <property type="entry name" value="Asparaginase_C"/>
</dbReference>
<dbReference type="SFLD" id="SFLDS00057">
    <property type="entry name" value="Glutaminase/Asparaginase"/>
    <property type="match status" value="1"/>
</dbReference>
<dbReference type="PANTHER" id="PTHR11707">
    <property type="entry name" value="L-ASPARAGINASE"/>
    <property type="match status" value="1"/>
</dbReference>
<dbReference type="PIRSF" id="PIRSF500176">
    <property type="entry name" value="L_ASNase"/>
    <property type="match status" value="1"/>
</dbReference>
<proteinExistence type="predicted"/>
<keyword evidence="5" id="KW-1185">Reference proteome</keyword>
<dbReference type="InterPro" id="IPR027475">
    <property type="entry name" value="Asparaginase/glutaminase_AS2"/>
</dbReference>
<protein>
    <submittedName>
        <fullName evidence="4">Asparaginase</fullName>
    </submittedName>
</protein>
<dbReference type="InterPro" id="IPR041725">
    <property type="entry name" value="L-asparaginase_I"/>
</dbReference>
<dbReference type="Gene3D" id="3.40.50.40">
    <property type="match status" value="1"/>
</dbReference>
<dbReference type="PROSITE" id="PS51257">
    <property type="entry name" value="PROKAR_LIPOPROTEIN"/>
    <property type="match status" value="1"/>
</dbReference>
<evidence type="ECO:0000313" key="4">
    <source>
        <dbReference type="EMBL" id="GAA5170488.1"/>
    </source>
</evidence>
<dbReference type="InterPro" id="IPR037152">
    <property type="entry name" value="L-asparaginase_N_sf"/>
</dbReference>
<evidence type="ECO:0000313" key="5">
    <source>
        <dbReference type="Proteomes" id="UP001500547"/>
    </source>
</evidence>
<dbReference type="PROSITE" id="PS00917">
    <property type="entry name" value="ASN_GLN_ASE_2"/>
    <property type="match status" value="1"/>
</dbReference>
<dbReference type="Pfam" id="PF17763">
    <property type="entry name" value="Asparaginase_C"/>
    <property type="match status" value="1"/>
</dbReference>
<dbReference type="CDD" id="cd08963">
    <property type="entry name" value="L-asparaginase_I"/>
    <property type="match status" value="1"/>
</dbReference>
<dbReference type="PROSITE" id="PS51732">
    <property type="entry name" value="ASN_GLN_ASE_3"/>
    <property type="match status" value="1"/>
</dbReference>
<comment type="caution">
    <text evidence="4">The sequence shown here is derived from an EMBL/GenBank/DDBJ whole genome shotgun (WGS) entry which is preliminary data.</text>
</comment>
<evidence type="ECO:0000259" key="3">
    <source>
        <dbReference type="Pfam" id="PF17763"/>
    </source>
</evidence>
<evidence type="ECO:0000259" key="2">
    <source>
        <dbReference type="Pfam" id="PF00710"/>
    </source>
</evidence>
<dbReference type="SMART" id="SM00870">
    <property type="entry name" value="Asparaginase"/>
    <property type="match status" value="1"/>
</dbReference>
<dbReference type="InterPro" id="IPR027474">
    <property type="entry name" value="L-asparaginase_N"/>
</dbReference>
<dbReference type="InterPro" id="IPR036152">
    <property type="entry name" value="Asp/glu_Ase-like_sf"/>
</dbReference>